<dbReference type="PRINTS" id="PR00480">
    <property type="entry name" value="ASTACIN"/>
</dbReference>
<evidence type="ECO:0000313" key="8">
    <source>
        <dbReference type="Proteomes" id="UP000035680"/>
    </source>
</evidence>
<sequence>MKRKLFFYFLFLLCLKCDLSICYINKHTFLETEDNFFERHERSIKRAELISYGSVMMGTEFYVEFDKKYVLDNLFGYISLQTCLKFNKKTSKIRGKGINFLISSKNKISFPKHHNEPTNIYLKQSNFDNIRSLTYHVGLALGLIPEIQRADRDNYVNIIWQNTTSKSKPYFKNLKRSPPSTHFDYGSIMLVSPMYGGVNGQITYRTNLYPYYDSLVYKRSGFSHYNFKTLSNKYCRNRCPQLVCQNGGFPSPNCKKCICNYFFTGNLCENILTYQSKRCGSSQYYNASSTIQYLNSSSIQGPCYYWISSQNSRNVKITVEKVNFNELVTCTSDKGLFIYYRSDMGVTPLCIFNNITKFTLPAVSNKIYIIFYGSGLYNSFNISYQSI</sequence>
<keyword evidence="6" id="KW-0732">Signal</keyword>
<proteinExistence type="predicted"/>
<dbReference type="PANTHER" id="PTHR10127">
    <property type="entry name" value="DISCOIDIN, CUB, EGF, LAMININ , AND ZINC METALLOPROTEASE DOMAIN CONTAINING"/>
    <property type="match status" value="1"/>
</dbReference>
<dbReference type="Pfam" id="PF01400">
    <property type="entry name" value="Astacin"/>
    <property type="match status" value="1"/>
</dbReference>
<feature type="domain" description="Peptidase M12A" evidence="7">
    <location>
        <begin position="65"/>
        <end position="234"/>
    </location>
</feature>
<dbReference type="InterPro" id="IPR024079">
    <property type="entry name" value="MetalloPept_cat_dom_sf"/>
</dbReference>
<keyword evidence="3 6" id="KW-0378">Hydrolase</keyword>
<dbReference type="GO" id="GO:0004222">
    <property type="term" value="F:metalloendopeptidase activity"/>
    <property type="evidence" value="ECO:0007669"/>
    <property type="project" value="UniProtKB-UniRule"/>
</dbReference>
<evidence type="ECO:0000256" key="1">
    <source>
        <dbReference type="ARBA" id="ARBA00022670"/>
    </source>
</evidence>
<keyword evidence="8" id="KW-1185">Reference proteome</keyword>
<feature type="signal peptide" evidence="6">
    <location>
        <begin position="1"/>
        <end position="22"/>
    </location>
</feature>
<keyword evidence="2 6" id="KW-0479">Metal-binding</keyword>
<dbReference type="InterPro" id="IPR001506">
    <property type="entry name" value="Peptidase_M12A"/>
</dbReference>
<dbReference type="Gene3D" id="3.40.390.10">
    <property type="entry name" value="Collagenase (Catalytic Domain)"/>
    <property type="match status" value="1"/>
</dbReference>
<feature type="chain" id="PRO_5005120761" description="Metalloendopeptidase" evidence="6">
    <location>
        <begin position="23"/>
        <end position="387"/>
    </location>
</feature>
<organism evidence="8 9">
    <name type="scientific">Strongyloides venezuelensis</name>
    <name type="common">Threadworm</name>
    <dbReference type="NCBI Taxonomy" id="75913"/>
    <lineage>
        <taxon>Eukaryota</taxon>
        <taxon>Metazoa</taxon>
        <taxon>Ecdysozoa</taxon>
        <taxon>Nematoda</taxon>
        <taxon>Chromadorea</taxon>
        <taxon>Rhabditida</taxon>
        <taxon>Tylenchina</taxon>
        <taxon>Panagrolaimomorpha</taxon>
        <taxon>Strongyloidoidea</taxon>
        <taxon>Strongyloididae</taxon>
        <taxon>Strongyloides</taxon>
    </lineage>
</organism>
<reference evidence="9" key="2">
    <citation type="submission" date="2015-08" db="UniProtKB">
        <authorList>
            <consortium name="WormBaseParasite"/>
        </authorList>
    </citation>
    <scope>IDENTIFICATION</scope>
</reference>
<evidence type="ECO:0000256" key="3">
    <source>
        <dbReference type="ARBA" id="ARBA00022801"/>
    </source>
</evidence>
<dbReference type="AlphaFoldDB" id="A0A0K0F3J2"/>
<keyword evidence="4 6" id="KW-0862">Zinc</keyword>
<evidence type="ECO:0000313" key="9">
    <source>
        <dbReference type="WBParaSite" id="SVE_0337600.1"/>
    </source>
</evidence>
<dbReference type="GO" id="GO:0006508">
    <property type="term" value="P:proteolysis"/>
    <property type="evidence" value="ECO:0007669"/>
    <property type="project" value="UniProtKB-KW"/>
</dbReference>
<evidence type="ECO:0000256" key="5">
    <source>
        <dbReference type="ARBA" id="ARBA00023049"/>
    </source>
</evidence>
<dbReference type="WBParaSite" id="SVE_0337600.1">
    <property type="protein sequence ID" value="SVE_0337600.1"/>
    <property type="gene ID" value="SVE_0337600"/>
</dbReference>
<evidence type="ECO:0000256" key="6">
    <source>
        <dbReference type="RuleBase" id="RU361183"/>
    </source>
</evidence>
<dbReference type="Proteomes" id="UP000035680">
    <property type="component" value="Unassembled WGS sequence"/>
</dbReference>
<evidence type="ECO:0000256" key="2">
    <source>
        <dbReference type="ARBA" id="ARBA00022723"/>
    </source>
</evidence>
<keyword evidence="1 6" id="KW-0645">Protease</keyword>
<name>A0A0K0F3J2_STRVS</name>
<dbReference type="SUPFAM" id="SSF55486">
    <property type="entry name" value="Metalloproteases ('zincins'), catalytic domain"/>
    <property type="match status" value="1"/>
</dbReference>
<keyword evidence="5 6" id="KW-0482">Metalloprotease</keyword>
<protein>
    <recommendedName>
        <fullName evidence="6">Metalloendopeptidase</fullName>
        <ecNumber evidence="6">3.4.24.-</ecNumber>
    </recommendedName>
</protein>
<comment type="cofactor">
    <cofactor evidence="6">
        <name>Zn(2+)</name>
        <dbReference type="ChEBI" id="CHEBI:29105"/>
    </cofactor>
    <text evidence="6">Binds 1 zinc ion per subunit.</text>
</comment>
<evidence type="ECO:0000256" key="4">
    <source>
        <dbReference type="ARBA" id="ARBA00022833"/>
    </source>
</evidence>
<evidence type="ECO:0000259" key="7">
    <source>
        <dbReference type="Pfam" id="PF01400"/>
    </source>
</evidence>
<dbReference type="PANTHER" id="PTHR10127:SF780">
    <property type="entry name" value="METALLOENDOPEPTIDASE"/>
    <property type="match status" value="1"/>
</dbReference>
<dbReference type="GO" id="GO:0046872">
    <property type="term" value="F:metal ion binding"/>
    <property type="evidence" value="ECO:0007669"/>
    <property type="project" value="UniProtKB-KW"/>
</dbReference>
<accession>A0A0K0F3J2</accession>
<reference evidence="8" key="1">
    <citation type="submission" date="2014-07" db="EMBL/GenBank/DDBJ databases">
        <authorList>
            <person name="Martin A.A"/>
            <person name="De Silva N."/>
        </authorList>
    </citation>
    <scope>NUCLEOTIDE SEQUENCE</scope>
</reference>
<dbReference type="EC" id="3.4.24.-" evidence="6"/>